<keyword evidence="3 10" id="KW-0479">Metal-binding</keyword>
<comment type="pathway">
    <text evidence="1 10">Purine metabolism; 7-cyano-7-deazaguanine biosynthesis.</text>
</comment>
<evidence type="ECO:0000256" key="8">
    <source>
        <dbReference type="ARBA" id="ARBA00039149"/>
    </source>
</evidence>
<feature type="binding site" evidence="10">
    <location>
        <position position="208"/>
    </location>
    <ligand>
        <name>Zn(2+)</name>
        <dbReference type="ChEBI" id="CHEBI:29105"/>
    </ligand>
</feature>
<dbReference type="RefSeq" id="WP_061080759.1">
    <property type="nucleotide sequence ID" value="NZ_JAAXPG010000002.1"/>
</dbReference>
<comment type="cofactor">
    <cofactor evidence="10">
        <name>Zn(2+)</name>
        <dbReference type="ChEBI" id="CHEBI:29105"/>
    </cofactor>
    <text evidence="10">Binds 1 zinc ion per subunit.</text>
</comment>
<dbReference type="Pfam" id="PF06508">
    <property type="entry name" value="QueC"/>
    <property type="match status" value="1"/>
</dbReference>
<evidence type="ECO:0000256" key="4">
    <source>
        <dbReference type="ARBA" id="ARBA00022741"/>
    </source>
</evidence>
<protein>
    <recommendedName>
        <fullName evidence="8 10">7-cyano-7-deazaguanine synthase</fullName>
        <ecNumber evidence="8 10">6.3.4.20</ecNumber>
    </recommendedName>
    <alternativeName>
        <fullName evidence="10">7-cyano-7-carbaguanine synthase</fullName>
    </alternativeName>
    <alternativeName>
        <fullName evidence="10">PreQ(0) synthase</fullName>
    </alternativeName>
    <alternativeName>
        <fullName evidence="10">Queuosine biosynthesis protein QueC</fullName>
    </alternativeName>
</protein>
<evidence type="ECO:0000256" key="7">
    <source>
        <dbReference type="ARBA" id="ARBA00037993"/>
    </source>
</evidence>
<evidence type="ECO:0000256" key="3">
    <source>
        <dbReference type="ARBA" id="ARBA00022723"/>
    </source>
</evidence>
<dbReference type="PANTHER" id="PTHR42914:SF1">
    <property type="entry name" value="7-CYANO-7-DEAZAGUANINE SYNTHASE"/>
    <property type="match status" value="1"/>
</dbReference>
<keyword evidence="10" id="KW-0671">Queuosine biosynthesis</keyword>
<dbReference type="InterPro" id="IPR018317">
    <property type="entry name" value="QueC"/>
</dbReference>
<dbReference type="PANTHER" id="PTHR42914">
    <property type="entry name" value="7-CYANO-7-DEAZAGUANINE SYNTHASE"/>
    <property type="match status" value="1"/>
</dbReference>
<keyword evidence="2 10" id="KW-0436">Ligase</keyword>
<feature type="binding site" evidence="10">
    <location>
        <position position="205"/>
    </location>
    <ligand>
        <name>Zn(2+)</name>
        <dbReference type="ChEBI" id="CHEBI:29105"/>
    </ligand>
</feature>
<dbReference type="EMBL" id="JAAXPG010000002">
    <property type="protein sequence ID" value="NKY96629.1"/>
    <property type="molecule type" value="Genomic_DNA"/>
</dbReference>
<dbReference type="CDD" id="cd01995">
    <property type="entry name" value="QueC-like"/>
    <property type="match status" value="1"/>
</dbReference>
<comment type="function">
    <text evidence="10">Catalyzes the ATP-dependent conversion of 7-carboxy-7-deazaguanine (CDG) to 7-cyano-7-deazaguanine (preQ(0)).</text>
</comment>
<keyword evidence="12" id="KW-1185">Reference proteome</keyword>
<evidence type="ECO:0000256" key="5">
    <source>
        <dbReference type="ARBA" id="ARBA00022833"/>
    </source>
</evidence>
<accession>A0A7X6M8Y3</accession>
<dbReference type="InterPro" id="IPR014729">
    <property type="entry name" value="Rossmann-like_a/b/a_fold"/>
</dbReference>
<dbReference type="UniPathway" id="UPA00391"/>
<dbReference type="SUPFAM" id="SSF52402">
    <property type="entry name" value="Adenine nucleotide alpha hydrolases-like"/>
    <property type="match status" value="1"/>
</dbReference>
<dbReference type="EC" id="6.3.4.20" evidence="8 10"/>
<feature type="binding site" evidence="10">
    <location>
        <position position="202"/>
    </location>
    <ligand>
        <name>Zn(2+)</name>
        <dbReference type="ChEBI" id="CHEBI:29105"/>
    </ligand>
</feature>
<comment type="catalytic activity">
    <reaction evidence="9 10">
        <text>7-carboxy-7-carbaguanine + NH4(+) + 2 ATP = 7-cyano-7-carbaguanine + 2 AMP + 2 diphosphate + 2 H(+)</text>
        <dbReference type="Rhea" id="RHEA:27982"/>
        <dbReference type="ChEBI" id="CHEBI:15378"/>
        <dbReference type="ChEBI" id="CHEBI:28938"/>
        <dbReference type="ChEBI" id="CHEBI:30616"/>
        <dbReference type="ChEBI" id="CHEBI:33019"/>
        <dbReference type="ChEBI" id="CHEBI:45075"/>
        <dbReference type="ChEBI" id="CHEBI:61036"/>
        <dbReference type="ChEBI" id="CHEBI:456215"/>
        <dbReference type="EC" id="6.3.4.20"/>
    </reaction>
</comment>
<comment type="similarity">
    <text evidence="7 10">Belongs to the QueC family.</text>
</comment>
<proteinExistence type="inferred from homology"/>
<feature type="binding site" evidence="10">
    <location>
        <begin position="12"/>
        <end position="22"/>
    </location>
    <ligand>
        <name>ATP</name>
        <dbReference type="ChEBI" id="CHEBI:30616"/>
    </ligand>
</feature>
<evidence type="ECO:0000256" key="6">
    <source>
        <dbReference type="ARBA" id="ARBA00022840"/>
    </source>
</evidence>
<evidence type="ECO:0000256" key="1">
    <source>
        <dbReference type="ARBA" id="ARBA00005061"/>
    </source>
</evidence>
<reference evidence="11 12" key="1">
    <citation type="submission" date="2020-04" db="EMBL/GenBank/DDBJ databases">
        <title>MicrobeNet Type strains.</title>
        <authorList>
            <person name="Nicholson A.C."/>
        </authorList>
    </citation>
    <scope>NUCLEOTIDE SEQUENCE [LARGE SCALE GENOMIC DNA]</scope>
    <source>
        <strain evidence="11 12">ATCC 23612</strain>
    </source>
</reference>
<dbReference type="GO" id="GO:0016879">
    <property type="term" value="F:ligase activity, forming carbon-nitrogen bonds"/>
    <property type="evidence" value="ECO:0007669"/>
    <property type="project" value="UniProtKB-UniRule"/>
</dbReference>
<keyword evidence="6 10" id="KW-0067">ATP-binding</keyword>
<dbReference type="HAMAP" id="MF_01633">
    <property type="entry name" value="QueC"/>
    <property type="match status" value="1"/>
</dbReference>
<name>A0A7X6M8Y3_9ACTN</name>
<dbReference type="AlphaFoldDB" id="A0A7X6M8Y3"/>
<evidence type="ECO:0000256" key="9">
    <source>
        <dbReference type="ARBA" id="ARBA00047890"/>
    </source>
</evidence>
<dbReference type="GO" id="GO:0008270">
    <property type="term" value="F:zinc ion binding"/>
    <property type="evidence" value="ECO:0007669"/>
    <property type="project" value="UniProtKB-UniRule"/>
</dbReference>
<evidence type="ECO:0000313" key="12">
    <source>
        <dbReference type="Proteomes" id="UP000553209"/>
    </source>
</evidence>
<evidence type="ECO:0000256" key="2">
    <source>
        <dbReference type="ARBA" id="ARBA00022598"/>
    </source>
</evidence>
<feature type="binding site" evidence="10">
    <location>
        <position position="193"/>
    </location>
    <ligand>
        <name>Zn(2+)</name>
        <dbReference type="ChEBI" id="CHEBI:29105"/>
    </ligand>
</feature>
<keyword evidence="4 10" id="KW-0547">Nucleotide-binding</keyword>
<dbReference type="NCBIfam" id="TIGR00364">
    <property type="entry name" value="7-cyano-7-deazaguanine synthase QueC"/>
    <property type="match status" value="1"/>
</dbReference>
<evidence type="ECO:0000256" key="10">
    <source>
        <dbReference type="HAMAP-Rule" id="MF_01633"/>
    </source>
</evidence>
<sequence>MDTPPDHVVLVASGGLDSTTLAHLLHARGSQLTFMTVDYGQRHRIELAFAKRAALRLGADFEQVDLSGLTPVLAGSSLTDPSVEVPDGHYTDERMASTVVPNRNALMLDLAVALAVSRGASAAAFGAHAGDHPVYPDCRPAFVEAFAQSARVANEGFLDPGFQVLAPFLTMTKAQIVSIGAELGVPFEETWSCYRGHEAAHCGRCGTCVERQEAFSLAGVQDPTTYASTDHIATGR</sequence>
<dbReference type="GO" id="GO:0005524">
    <property type="term" value="F:ATP binding"/>
    <property type="evidence" value="ECO:0007669"/>
    <property type="project" value="UniProtKB-UniRule"/>
</dbReference>
<dbReference type="Proteomes" id="UP000553209">
    <property type="component" value="Unassembled WGS sequence"/>
</dbReference>
<gene>
    <name evidence="10 11" type="primary">queC</name>
    <name evidence="11" type="ORF">HGB44_02925</name>
</gene>
<comment type="caution">
    <text evidence="11">The sequence shown here is derived from an EMBL/GenBank/DDBJ whole genome shotgun (WGS) entry which is preliminary data.</text>
</comment>
<evidence type="ECO:0000313" key="11">
    <source>
        <dbReference type="EMBL" id="NKY96629.1"/>
    </source>
</evidence>
<keyword evidence="5 10" id="KW-0862">Zinc</keyword>
<organism evidence="11 12">
    <name type="scientific">Nocardiopsis alborubida</name>
    <dbReference type="NCBI Taxonomy" id="146802"/>
    <lineage>
        <taxon>Bacteria</taxon>
        <taxon>Bacillati</taxon>
        <taxon>Actinomycetota</taxon>
        <taxon>Actinomycetes</taxon>
        <taxon>Streptosporangiales</taxon>
        <taxon>Nocardiopsidaceae</taxon>
        <taxon>Nocardiopsis</taxon>
    </lineage>
</organism>
<dbReference type="GO" id="GO:0008616">
    <property type="term" value="P:tRNA queuosine(34) biosynthetic process"/>
    <property type="evidence" value="ECO:0007669"/>
    <property type="project" value="UniProtKB-UniRule"/>
</dbReference>
<dbReference type="PIRSF" id="PIRSF006293">
    <property type="entry name" value="ExsB"/>
    <property type="match status" value="1"/>
</dbReference>
<dbReference type="Gene3D" id="3.40.50.620">
    <property type="entry name" value="HUPs"/>
    <property type="match status" value="1"/>
</dbReference>